<evidence type="ECO:0000256" key="2">
    <source>
        <dbReference type="ARBA" id="ARBA00009749"/>
    </source>
</evidence>
<dbReference type="SMART" id="SM00924">
    <property type="entry name" value="MgtE_N"/>
    <property type="match status" value="1"/>
</dbReference>
<keyword evidence="9" id="KW-1003">Cell membrane</keyword>
<evidence type="ECO:0000313" key="11">
    <source>
        <dbReference type="EMBL" id="SPD73436.1"/>
    </source>
</evidence>
<dbReference type="InterPro" id="IPR006668">
    <property type="entry name" value="Mg_transptr_MgtE_intracell_dom"/>
</dbReference>
<protein>
    <recommendedName>
        <fullName evidence="9">Magnesium transporter MgtE</fullName>
    </recommendedName>
</protein>
<feature type="transmembrane region" description="Helical" evidence="9">
    <location>
        <begin position="288"/>
        <end position="308"/>
    </location>
</feature>
<dbReference type="EMBL" id="OJIN01000101">
    <property type="protein sequence ID" value="SPD73436.1"/>
    <property type="molecule type" value="Genomic_DNA"/>
</dbReference>
<name>A0A445MVD2_9BACT</name>
<keyword evidence="9" id="KW-0479">Metal-binding</keyword>
<feature type="transmembrane region" description="Helical" evidence="9">
    <location>
        <begin position="391"/>
        <end position="415"/>
    </location>
</feature>
<dbReference type="SMART" id="SM00116">
    <property type="entry name" value="CBS"/>
    <property type="match status" value="2"/>
</dbReference>
<dbReference type="InterPro" id="IPR006667">
    <property type="entry name" value="SLC41_membr_dom"/>
</dbReference>
<dbReference type="Pfam" id="PF01769">
    <property type="entry name" value="MgtE"/>
    <property type="match status" value="1"/>
</dbReference>
<comment type="function">
    <text evidence="9">Acts as a magnesium transporter.</text>
</comment>
<reference evidence="11" key="1">
    <citation type="submission" date="2018-01" db="EMBL/GenBank/DDBJ databases">
        <authorList>
            <person name="Regsiter A."/>
            <person name="William W."/>
        </authorList>
    </citation>
    <scope>NUCLEOTIDE SEQUENCE</scope>
    <source>
        <strain evidence="11">TRIP AH-1</strain>
    </source>
</reference>
<dbReference type="SUPFAM" id="SSF161093">
    <property type="entry name" value="MgtE membrane domain-like"/>
    <property type="match status" value="1"/>
</dbReference>
<dbReference type="Gene3D" id="3.10.580.10">
    <property type="entry name" value="CBS-domain"/>
    <property type="match status" value="1"/>
</dbReference>
<dbReference type="InterPro" id="IPR000644">
    <property type="entry name" value="CBS_dom"/>
</dbReference>
<organism evidence="11">
    <name type="scientific">uncultured Desulfobacterium sp</name>
    <dbReference type="NCBI Taxonomy" id="201089"/>
    <lineage>
        <taxon>Bacteria</taxon>
        <taxon>Pseudomonadati</taxon>
        <taxon>Thermodesulfobacteriota</taxon>
        <taxon>Desulfobacteria</taxon>
        <taxon>Desulfobacterales</taxon>
        <taxon>Desulfobacteriaceae</taxon>
        <taxon>Desulfobacterium</taxon>
        <taxon>environmental samples</taxon>
    </lineage>
</organism>
<dbReference type="PANTHER" id="PTHR43773:SF1">
    <property type="entry name" value="MAGNESIUM TRANSPORTER MGTE"/>
    <property type="match status" value="1"/>
</dbReference>
<evidence type="ECO:0000256" key="8">
    <source>
        <dbReference type="PROSITE-ProRule" id="PRU00703"/>
    </source>
</evidence>
<dbReference type="Gene3D" id="1.10.357.20">
    <property type="entry name" value="SLC41 divalent cation transporters, integral membrane domain"/>
    <property type="match status" value="1"/>
</dbReference>
<dbReference type="PANTHER" id="PTHR43773">
    <property type="entry name" value="MAGNESIUM TRANSPORTER MGTE"/>
    <property type="match status" value="1"/>
</dbReference>
<sequence length="454" mass="50060">MALKTRTIDGKLVEDVRDYIEQGNENALKRLLDESRAADLADLIEHLKPNERIFIFKLLEPEGAGDVLVEIEPPVQEGIIKELDNRTITEIVQELDSDDAADVVGDLPAKRAKEVIEAVDDEVTEELEKLLPYPEDTAGGIMGLEFVAVKADVTLRDAIETIRAKKEEVENLYHIWVVDDFGKLVGLVSMKDFLLEPPHLKVHEIMNPEVISINALADQEEVVHLARKYDLVNIPVVDEHHRLIGRITHDDVIDVIEEEVDEDISLMAGVISEEVAEESTIKISKARLPWLLMAIFGELVAAFVITNFEASLKQIIALTFFFPVIMAMGGNSGTQAATIVVRGLATGDVSLVHAGRRLWREMRVALLNGLICGLVLGVIVGFWLSDPGLGLIVGMALILIIMNSGLIGASVPLVLKRFNIDPALGTGPFVSTSNDIFSLFIYLGLITVFLHSRF</sequence>
<dbReference type="NCBIfam" id="TIGR00400">
    <property type="entry name" value="mgtE"/>
    <property type="match status" value="1"/>
</dbReference>
<dbReference type="SUPFAM" id="SSF158791">
    <property type="entry name" value="MgtE N-terminal domain-like"/>
    <property type="match status" value="1"/>
</dbReference>
<dbReference type="Pfam" id="PF00571">
    <property type="entry name" value="CBS"/>
    <property type="match status" value="2"/>
</dbReference>
<dbReference type="InterPro" id="IPR038076">
    <property type="entry name" value="MgtE_N_sf"/>
</dbReference>
<evidence type="ECO:0000256" key="1">
    <source>
        <dbReference type="ARBA" id="ARBA00004141"/>
    </source>
</evidence>
<keyword evidence="7 9" id="KW-0472">Membrane</keyword>
<feature type="domain" description="CBS" evidence="10">
    <location>
        <begin position="206"/>
        <end position="262"/>
    </location>
</feature>
<dbReference type="GO" id="GO:0046872">
    <property type="term" value="F:metal ion binding"/>
    <property type="evidence" value="ECO:0007669"/>
    <property type="project" value="UniProtKB-KW"/>
</dbReference>
<dbReference type="InterPro" id="IPR006669">
    <property type="entry name" value="MgtE_transporter"/>
</dbReference>
<dbReference type="GO" id="GO:0015095">
    <property type="term" value="F:magnesium ion transmembrane transporter activity"/>
    <property type="evidence" value="ECO:0007669"/>
    <property type="project" value="UniProtKB-UniRule"/>
</dbReference>
<evidence type="ECO:0000256" key="5">
    <source>
        <dbReference type="ARBA" id="ARBA00022842"/>
    </source>
</evidence>
<comment type="subunit">
    <text evidence="9">Homodimer.</text>
</comment>
<keyword evidence="5 9" id="KW-0460">Magnesium</keyword>
<gene>
    <name evidence="11" type="ORF">PITCH_A190012</name>
</gene>
<evidence type="ECO:0000256" key="4">
    <source>
        <dbReference type="ARBA" id="ARBA00022692"/>
    </source>
</evidence>
<keyword evidence="8" id="KW-0129">CBS domain</keyword>
<comment type="similarity">
    <text evidence="2 9">Belongs to the SLC41A transporter family.</text>
</comment>
<feature type="transmembrane region" description="Helical" evidence="9">
    <location>
        <begin position="320"/>
        <end position="344"/>
    </location>
</feature>
<dbReference type="Gene3D" id="1.25.60.10">
    <property type="entry name" value="MgtE N-terminal domain-like"/>
    <property type="match status" value="1"/>
</dbReference>
<dbReference type="PROSITE" id="PS51371">
    <property type="entry name" value="CBS"/>
    <property type="match status" value="2"/>
</dbReference>
<dbReference type="Pfam" id="PF03448">
    <property type="entry name" value="MgtE_N"/>
    <property type="match status" value="1"/>
</dbReference>
<dbReference type="GO" id="GO:0005886">
    <property type="term" value="C:plasma membrane"/>
    <property type="evidence" value="ECO:0007669"/>
    <property type="project" value="UniProtKB-SubCell"/>
</dbReference>
<accession>A0A445MVD2</accession>
<comment type="subcellular location">
    <subcellularLocation>
        <location evidence="9">Cell membrane</location>
        <topology evidence="9">Multi-pass membrane protein</topology>
    </subcellularLocation>
    <subcellularLocation>
        <location evidence="1">Membrane</location>
        <topology evidence="1">Multi-pass membrane protein</topology>
    </subcellularLocation>
</comment>
<dbReference type="CDD" id="cd04606">
    <property type="entry name" value="CBS_pair_Mg_transporter"/>
    <property type="match status" value="1"/>
</dbReference>
<dbReference type="AlphaFoldDB" id="A0A445MVD2"/>
<keyword evidence="4 9" id="KW-0812">Transmembrane</keyword>
<evidence type="ECO:0000256" key="9">
    <source>
        <dbReference type="RuleBase" id="RU362011"/>
    </source>
</evidence>
<evidence type="ECO:0000256" key="7">
    <source>
        <dbReference type="ARBA" id="ARBA00023136"/>
    </source>
</evidence>
<feature type="transmembrane region" description="Helical" evidence="9">
    <location>
        <begin position="365"/>
        <end position="385"/>
    </location>
</feature>
<evidence type="ECO:0000256" key="6">
    <source>
        <dbReference type="ARBA" id="ARBA00022989"/>
    </source>
</evidence>
<proteinExistence type="inferred from homology"/>
<keyword evidence="3 9" id="KW-0813">Transport</keyword>
<dbReference type="SUPFAM" id="SSF54631">
    <property type="entry name" value="CBS-domain pair"/>
    <property type="match status" value="1"/>
</dbReference>
<feature type="transmembrane region" description="Helical" evidence="9">
    <location>
        <begin position="436"/>
        <end position="452"/>
    </location>
</feature>
<evidence type="ECO:0000256" key="3">
    <source>
        <dbReference type="ARBA" id="ARBA00022448"/>
    </source>
</evidence>
<evidence type="ECO:0000259" key="10">
    <source>
        <dbReference type="PROSITE" id="PS51371"/>
    </source>
</evidence>
<keyword evidence="6 9" id="KW-1133">Transmembrane helix</keyword>
<feature type="domain" description="CBS" evidence="10">
    <location>
        <begin position="142"/>
        <end position="205"/>
    </location>
</feature>
<dbReference type="InterPro" id="IPR036739">
    <property type="entry name" value="SLC41_membr_dom_sf"/>
</dbReference>
<dbReference type="InterPro" id="IPR046342">
    <property type="entry name" value="CBS_dom_sf"/>
</dbReference>